<proteinExistence type="predicted"/>
<protein>
    <submittedName>
        <fullName evidence="5">AraC family transcriptional regulator</fullName>
    </submittedName>
</protein>
<evidence type="ECO:0000256" key="3">
    <source>
        <dbReference type="ARBA" id="ARBA00023163"/>
    </source>
</evidence>
<sequence length="296" mass="33772">MVNFRQFVLGCTIFAYFCSMPVSLLEHIISQSFVSVKEIEAVAPSEDLQEYIDSFYVFPCCNLVDTLAYNDGTPMLAFLPMAEDRVELEYNNVISSFNSGWFSTRSFARMSIRLSGQVPYLLIVRFKPVSFYRLSGLNARYFNTRPFWNLKSVLGGADALLKDMQQCTGAGEKIQLIETYLRGVISTEGNSNKLLDEAIHYIRLHKGMLSIDELKSHLGVNYKWLERNFSEAMGMTPKLYSSLQRFINAYTAFLVQKDLSGITAESGYSDTNHFIKDFKKYTGETPMQYLRTCKIG</sequence>
<accession>A0A3E5BCP5</accession>
<organism evidence="5 6">
    <name type="scientific">Bacteroides oleiciplenus</name>
    <dbReference type="NCBI Taxonomy" id="626931"/>
    <lineage>
        <taxon>Bacteria</taxon>
        <taxon>Pseudomonadati</taxon>
        <taxon>Bacteroidota</taxon>
        <taxon>Bacteroidia</taxon>
        <taxon>Bacteroidales</taxon>
        <taxon>Bacteroidaceae</taxon>
        <taxon>Bacteroides</taxon>
    </lineage>
</organism>
<dbReference type="PANTHER" id="PTHR43280">
    <property type="entry name" value="ARAC-FAMILY TRANSCRIPTIONAL REGULATOR"/>
    <property type="match status" value="1"/>
</dbReference>
<keyword evidence="3" id="KW-0804">Transcription</keyword>
<dbReference type="GO" id="GO:0003700">
    <property type="term" value="F:DNA-binding transcription factor activity"/>
    <property type="evidence" value="ECO:0007669"/>
    <property type="project" value="InterPro"/>
</dbReference>
<dbReference type="Gene3D" id="1.10.10.60">
    <property type="entry name" value="Homeodomain-like"/>
    <property type="match status" value="1"/>
</dbReference>
<dbReference type="EMBL" id="QSUL01000007">
    <property type="protein sequence ID" value="RGN35377.1"/>
    <property type="molecule type" value="Genomic_DNA"/>
</dbReference>
<gene>
    <name evidence="5" type="ORF">DXB65_12220</name>
</gene>
<dbReference type="RefSeq" id="WP_117724386.1">
    <property type="nucleotide sequence ID" value="NZ_QSUL01000007.1"/>
</dbReference>
<dbReference type="Pfam" id="PF12833">
    <property type="entry name" value="HTH_18"/>
    <property type="match status" value="1"/>
</dbReference>
<evidence type="ECO:0000256" key="2">
    <source>
        <dbReference type="ARBA" id="ARBA00023125"/>
    </source>
</evidence>
<dbReference type="GO" id="GO:0043565">
    <property type="term" value="F:sequence-specific DNA binding"/>
    <property type="evidence" value="ECO:0007669"/>
    <property type="project" value="InterPro"/>
</dbReference>
<dbReference type="SUPFAM" id="SSF46689">
    <property type="entry name" value="Homeodomain-like"/>
    <property type="match status" value="1"/>
</dbReference>
<evidence type="ECO:0000313" key="5">
    <source>
        <dbReference type="EMBL" id="RGN35377.1"/>
    </source>
</evidence>
<keyword evidence="2" id="KW-0238">DNA-binding</keyword>
<evidence type="ECO:0000313" key="6">
    <source>
        <dbReference type="Proteomes" id="UP000260983"/>
    </source>
</evidence>
<dbReference type="PROSITE" id="PS01124">
    <property type="entry name" value="HTH_ARAC_FAMILY_2"/>
    <property type="match status" value="1"/>
</dbReference>
<dbReference type="AlphaFoldDB" id="A0A3E5BCP5"/>
<dbReference type="PANTHER" id="PTHR43280:SF2">
    <property type="entry name" value="HTH-TYPE TRANSCRIPTIONAL REGULATOR EXSA"/>
    <property type="match status" value="1"/>
</dbReference>
<feature type="domain" description="HTH araC/xylS-type" evidence="4">
    <location>
        <begin position="196"/>
        <end position="292"/>
    </location>
</feature>
<comment type="caution">
    <text evidence="5">The sequence shown here is derived from an EMBL/GenBank/DDBJ whole genome shotgun (WGS) entry which is preliminary data.</text>
</comment>
<evidence type="ECO:0000259" key="4">
    <source>
        <dbReference type="PROSITE" id="PS01124"/>
    </source>
</evidence>
<dbReference type="InterPro" id="IPR009057">
    <property type="entry name" value="Homeodomain-like_sf"/>
</dbReference>
<name>A0A3E5BCP5_9BACE</name>
<keyword evidence="1" id="KW-0805">Transcription regulation</keyword>
<dbReference type="SMART" id="SM00342">
    <property type="entry name" value="HTH_ARAC"/>
    <property type="match status" value="1"/>
</dbReference>
<evidence type="ECO:0000256" key="1">
    <source>
        <dbReference type="ARBA" id="ARBA00023015"/>
    </source>
</evidence>
<dbReference type="InterPro" id="IPR018060">
    <property type="entry name" value="HTH_AraC"/>
</dbReference>
<reference evidence="5 6" key="1">
    <citation type="submission" date="2018-08" db="EMBL/GenBank/DDBJ databases">
        <title>A genome reference for cultivated species of the human gut microbiota.</title>
        <authorList>
            <person name="Zou Y."/>
            <person name="Xue W."/>
            <person name="Luo G."/>
        </authorList>
    </citation>
    <scope>NUCLEOTIDE SEQUENCE [LARGE SCALE GENOMIC DNA]</scope>
    <source>
        <strain evidence="5 6">OM05-15BH</strain>
    </source>
</reference>
<dbReference type="Proteomes" id="UP000260983">
    <property type="component" value="Unassembled WGS sequence"/>
</dbReference>